<feature type="transmembrane region" description="Helical" evidence="9">
    <location>
        <begin position="80"/>
        <end position="103"/>
    </location>
</feature>
<feature type="transmembrane region" description="Helical" evidence="9">
    <location>
        <begin position="12"/>
        <end position="35"/>
    </location>
</feature>
<comment type="similarity">
    <text evidence="2 8">Belongs to the cytochrome c oxidase subunit 3 family.</text>
</comment>
<evidence type="ECO:0000256" key="9">
    <source>
        <dbReference type="SAM" id="Phobius"/>
    </source>
</evidence>
<feature type="transmembrane region" description="Helical" evidence="9">
    <location>
        <begin position="41"/>
        <end position="59"/>
    </location>
</feature>
<dbReference type="SUPFAM" id="SSF81452">
    <property type="entry name" value="Cytochrome c oxidase subunit III-like"/>
    <property type="match status" value="1"/>
</dbReference>
<protein>
    <recommendedName>
        <fullName evidence="3 8">Cytochrome c oxidase subunit 3</fullName>
    </recommendedName>
</protein>
<evidence type="ECO:0000256" key="5">
    <source>
        <dbReference type="ARBA" id="ARBA00022967"/>
    </source>
</evidence>
<feature type="transmembrane region" description="Helical" evidence="9">
    <location>
        <begin position="159"/>
        <end position="177"/>
    </location>
</feature>
<dbReference type="Pfam" id="PF00510">
    <property type="entry name" value="COX3"/>
    <property type="match status" value="1"/>
</dbReference>
<proteinExistence type="inferred from homology"/>
<dbReference type="PANTHER" id="PTHR11403">
    <property type="entry name" value="CYTOCHROME C OXIDASE SUBUNIT III"/>
    <property type="match status" value="1"/>
</dbReference>
<dbReference type="Gene3D" id="1.10.287.70">
    <property type="match status" value="1"/>
</dbReference>
<evidence type="ECO:0000256" key="1">
    <source>
        <dbReference type="ARBA" id="ARBA00004141"/>
    </source>
</evidence>
<feature type="transmembrane region" description="Helical" evidence="9">
    <location>
        <begin position="128"/>
        <end position="147"/>
    </location>
</feature>
<dbReference type="InterPro" id="IPR013833">
    <property type="entry name" value="Cyt_c_oxidase_su3_a-hlx"/>
</dbReference>
<dbReference type="InterPro" id="IPR000298">
    <property type="entry name" value="Cyt_c_oxidase-like_su3"/>
</dbReference>
<sequence>MKIKFNYPFHMVSISPWPLLTSLSIFITLTGSIIIFNYKNLMIIFIGMISIMLCSFQWWRDTIRESTYQGFHTKKVYNGLKLGMFLFIISELMLFFSFFWAYFHSALSPNIELGVLWPPKNIIQFDPYKIPLLNTLILLSSGVTITWSHYSFFKNNKSYGMFSLFLTIMLGLIFTGMQSYEYYQSNFSLSDSIYGSLFFLTTGFHGLHVIIGTIFLTISLLRMMLNHFSSYHYFSFEASAWYWHFVDVIWLIVFTMVYWWNY</sequence>
<dbReference type="PROSITE" id="PS50253">
    <property type="entry name" value="COX3"/>
    <property type="match status" value="1"/>
</dbReference>
<organism evidence="11">
    <name type="scientific">Alloxysta sp. ZJUH_2016001</name>
    <dbReference type="NCBI Taxonomy" id="2491149"/>
    <lineage>
        <taxon>Eukaryota</taxon>
        <taxon>Metazoa</taxon>
        <taxon>Ecdysozoa</taxon>
        <taxon>Arthropoda</taxon>
        <taxon>Hexapoda</taxon>
        <taxon>Insecta</taxon>
        <taxon>Pterygota</taxon>
        <taxon>Neoptera</taxon>
        <taxon>Endopterygota</taxon>
        <taxon>Hymenoptera</taxon>
        <taxon>Apocrita</taxon>
        <taxon>Proctotrupomorpha</taxon>
        <taxon>Cynipoidea</taxon>
        <taxon>Figitidae</taxon>
        <taxon>Charipinae</taxon>
        <taxon>Alloxysta</taxon>
    </lineage>
</organism>
<dbReference type="InterPro" id="IPR024791">
    <property type="entry name" value="Cyt_c/ubiquinol_Oxase_su3"/>
</dbReference>
<evidence type="ECO:0000256" key="3">
    <source>
        <dbReference type="ARBA" id="ARBA00015944"/>
    </source>
</evidence>
<evidence type="ECO:0000256" key="4">
    <source>
        <dbReference type="ARBA" id="ARBA00022692"/>
    </source>
</evidence>
<dbReference type="CDD" id="cd01665">
    <property type="entry name" value="Cyt_c_Oxidase_III"/>
    <property type="match status" value="1"/>
</dbReference>
<geneLocation type="mitochondrion" evidence="11"/>
<keyword evidence="5" id="KW-1278">Translocase</keyword>
<dbReference type="EMBL" id="MG923482">
    <property type="protein sequence ID" value="AZL93070.1"/>
    <property type="molecule type" value="Genomic_DNA"/>
</dbReference>
<accession>A0A3S8V063</accession>
<dbReference type="GO" id="GO:0016020">
    <property type="term" value="C:membrane"/>
    <property type="evidence" value="ECO:0007669"/>
    <property type="project" value="UniProtKB-SubCell"/>
</dbReference>
<gene>
    <name evidence="11" type="primary">cox3</name>
</gene>
<evidence type="ECO:0000256" key="7">
    <source>
        <dbReference type="ARBA" id="ARBA00023136"/>
    </source>
</evidence>
<dbReference type="AlphaFoldDB" id="A0A3S8V063"/>
<evidence type="ECO:0000256" key="2">
    <source>
        <dbReference type="ARBA" id="ARBA00010581"/>
    </source>
</evidence>
<keyword evidence="4 8" id="KW-0812">Transmembrane</keyword>
<feature type="transmembrane region" description="Helical" evidence="9">
    <location>
        <begin position="241"/>
        <end position="260"/>
    </location>
</feature>
<evidence type="ECO:0000256" key="8">
    <source>
        <dbReference type="RuleBase" id="RU003375"/>
    </source>
</evidence>
<dbReference type="GO" id="GO:0006123">
    <property type="term" value="P:mitochondrial electron transport, cytochrome c to oxygen"/>
    <property type="evidence" value="ECO:0007669"/>
    <property type="project" value="TreeGrafter"/>
</dbReference>
<reference evidence="11" key="1">
    <citation type="journal article" date="2018" name="Mol. Phylogenet. Evol.">
        <title>Mitochondrial phylogenomics of the Hymenoptera.</title>
        <authorList>
            <person name="Tang P."/>
            <person name="Zhu J.C."/>
            <person name="Zheng B.Y."/>
            <person name="Wei S.J."/>
            <person name="Sharkey M."/>
            <person name="Chen X.X."/>
            <person name="Vogler A.P."/>
        </authorList>
    </citation>
    <scope>NUCLEOTIDE SEQUENCE</scope>
</reference>
<dbReference type="GO" id="GO:0004129">
    <property type="term" value="F:cytochrome-c oxidase activity"/>
    <property type="evidence" value="ECO:0007669"/>
    <property type="project" value="InterPro"/>
</dbReference>
<keyword evidence="8 11" id="KW-0496">Mitochondrion</keyword>
<dbReference type="InterPro" id="IPR033945">
    <property type="entry name" value="Cyt_c_oxase_su3_dom"/>
</dbReference>
<evidence type="ECO:0000259" key="10">
    <source>
        <dbReference type="PROSITE" id="PS50253"/>
    </source>
</evidence>
<evidence type="ECO:0000313" key="11">
    <source>
        <dbReference type="EMBL" id="AZL93070.1"/>
    </source>
</evidence>
<dbReference type="GO" id="GO:0005739">
    <property type="term" value="C:mitochondrion"/>
    <property type="evidence" value="ECO:0007669"/>
    <property type="project" value="TreeGrafter"/>
</dbReference>
<evidence type="ECO:0000256" key="6">
    <source>
        <dbReference type="ARBA" id="ARBA00022989"/>
    </source>
</evidence>
<comment type="subcellular location">
    <subcellularLocation>
        <location evidence="1">Membrane</location>
        <topology evidence="1">Multi-pass membrane protein</topology>
    </subcellularLocation>
</comment>
<dbReference type="Gene3D" id="1.20.120.80">
    <property type="entry name" value="Cytochrome c oxidase, subunit III, four-helix bundle"/>
    <property type="match status" value="1"/>
</dbReference>
<keyword evidence="6 9" id="KW-1133">Transmembrane helix</keyword>
<dbReference type="InterPro" id="IPR035973">
    <property type="entry name" value="Cyt_c_oxidase_su3-like_sf"/>
</dbReference>
<feature type="domain" description="Heme-copper oxidase subunit III family profile" evidence="10">
    <location>
        <begin position="5"/>
        <end position="262"/>
    </location>
</feature>
<keyword evidence="7 9" id="KW-0472">Membrane</keyword>
<feature type="transmembrane region" description="Helical" evidence="9">
    <location>
        <begin position="197"/>
        <end position="221"/>
    </location>
</feature>
<comment type="function">
    <text evidence="8">Component of the cytochrome c oxidase, the last enzyme in the mitochondrial electron transport chain which drives oxidative phosphorylation. The respiratory chain contains 3 multisubunit complexes succinate dehydrogenase (complex II, CII), ubiquinol-cytochrome c oxidoreductase (cytochrome b-c1 complex, complex III, CIII) and cytochrome c oxidase (complex IV, CIV), that cooperate to transfer electrons derived from NADH and succinate to molecular oxygen, creating an electrochemical gradient over the inner membrane that drives transmembrane transport and the ATP synthase. Cytochrome c oxidase is the component of the respiratory chain that catalyzes the reduction of oxygen to water. Electrons originating from reduced cytochrome c in the intermembrane space (IMS) are transferred via the dinuclear copper A center (CU(A)) of subunit 2 and heme A of subunit 1 to the active site in subunit 1, a binuclear center (BNC) formed by heme A3 and copper B (CU(B)). The BNC reduces molecular oxygen to 2 water molecules using 4 electrons from cytochrome c in the IMS and 4 protons from the mitochondrial matrix.</text>
</comment>
<dbReference type="PANTHER" id="PTHR11403:SF7">
    <property type="entry name" value="CYTOCHROME C OXIDASE SUBUNIT 3"/>
    <property type="match status" value="1"/>
</dbReference>
<name>A0A3S8V063_9HYME</name>